<gene>
    <name evidence="2" type="ORF">PX52LOC_06444</name>
</gene>
<dbReference type="PROSITE" id="PS51747">
    <property type="entry name" value="CYT_DCMP_DEAMINASES_2"/>
    <property type="match status" value="1"/>
</dbReference>
<keyword evidence="3" id="KW-1185">Reference proteome</keyword>
<dbReference type="KEGG" id="lrs:PX52LOC_06444"/>
<dbReference type="PANTHER" id="PTHR11079">
    <property type="entry name" value="CYTOSINE DEAMINASE FAMILY MEMBER"/>
    <property type="match status" value="1"/>
</dbReference>
<dbReference type="InterPro" id="IPR016193">
    <property type="entry name" value="Cytidine_deaminase-like"/>
</dbReference>
<evidence type="ECO:0000313" key="3">
    <source>
        <dbReference type="Proteomes" id="UP000324974"/>
    </source>
</evidence>
<dbReference type="GO" id="GO:0003824">
    <property type="term" value="F:catalytic activity"/>
    <property type="evidence" value="ECO:0007669"/>
    <property type="project" value="InterPro"/>
</dbReference>
<protein>
    <submittedName>
        <fullName evidence="2">Nucleoside deaminase</fullName>
    </submittedName>
</protein>
<evidence type="ECO:0000313" key="2">
    <source>
        <dbReference type="EMBL" id="QEL19373.1"/>
    </source>
</evidence>
<dbReference type="EMBL" id="CP042425">
    <property type="protein sequence ID" value="QEL19373.1"/>
    <property type="molecule type" value="Genomic_DNA"/>
</dbReference>
<dbReference type="Proteomes" id="UP000324974">
    <property type="component" value="Chromosome"/>
</dbReference>
<name>A0A5C1AMN8_9BACT</name>
<dbReference type="OrthoDB" id="275260at2"/>
<evidence type="ECO:0000259" key="1">
    <source>
        <dbReference type="PROSITE" id="PS51747"/>
    </source>
</evidence>
<sequence>MRQFEGVYPISGEDLSAQPMKAIHAMTTHEPFMRRCLELAMNAREKGNTPVGSVVVLDGTIIGEGIETLPAGTSITGHAELLACQAAIDTSGRKHLAGAVLYTTAEPCFMCGYAIRQLRVSLVIYGMETPLVGAVTSAHPILTGPALDGWRPAPVVIGGVLRAECEGLKAR</sequence>
<dbReference type="InterPro" id="IPR002125">
    <property type="entry name" value="CMP_dCMP_dom"/>
</dbReference>
<dbReference type="SUPFAM" id="SSF53927">
    <property type="entry name" value="Cytidine deaminase-like"/>
    <property type="match status" value="1"/>
</dbReference>
<organism evidence="2 3">
    <name type="scientific">Limnoglobus roseus</name>
    <dbReference type="NCBI Taxonomy" id="2598579"/>
    <lineage>
        <taxon>Bacteria</taxon>
        <taxon>Pseudomonadati</taxon>
        <taxon>Planctomycetota</taxon>
        <taxon>Planctomycetia</taxon>
        <taxon>Gemmatales</taxon>
        <taxon>Gemmataceae</taxon>
        <taxon>Limnoglobus</taxon>
    </lineage>
</organism>
<accession>A0A5C1AMN8</accession>
<reference evidence="3" key="1">
    <citation type="submission" date="2019-08" db="EMBL/GenBank/DDBJ databases">
        <title>Limnoglobus roseus gen. nov., sp. nov., a novel freshwater planctomycete with a giant genome from the family Gemmataceae.</title>
        <authorList>
            <person name="Kulichevskaya I.S."/>
            <person name="Naumoff D.G."/>
            <person name="Miroshnikov K."/>
            <person name="Ivanova A."/>
            <person name="Philippov D.A."/>
            <person name="Hakobyan A."/>
            <person name="Rijpstra I.C."/>
            <person name="Sinninghe Damste J.S."/>
            <person name="Liesack W."/>
            <person name="Dedysh S.N."/>
        </authorList>
    </citation>
    <scope>NUCLEOTIDE SEQUENCE [LARGE SCALE GENOMIC DNA]</scope>
    <source>
        <strain evidence="3">PX52</strain>
    </source>
</reference>
<dbReference type="AlphaFoldDB" id="A0A5C1AMN8"/>
<dbReference type="Pfam" id="PF00383">
    <property type="entry name" value="dCMP_cyt_deam_1"/>
    <property type="match status" value="1"/>
</dbReference>
<proteinExistence type="predicted"/>
<feature type="domain" description="CMP/dCMP-type deaminase" evidence="1">
    <location>
        <begin position="27"/>
        <end position="138"/>
    </location>
</feature>
<dbReference type="Gene3D" id="3.40.140.10">
    <property type="entry name" value="Cytidine Deaminase, domain 2"/>
    <property type="match status" value="1"/>
</dbReference>
<dbReference type="RefSeq" id="WP_149113769.1">
    <property type="nucleotide sequence ID" value="NZ_CP042425.1"/>
</dbReference>
<dbReference type="CDD" id="cd01285">
    <property type="entry name" value="nucleoside_deaminase"/>
    <property type="match status" value="1"/>
</dbReference>
<dbReference type="PANTHER" id="PTHR11079:SF179">
    <property type="entry name" value="TRNA(ADENINE(34)) DEAMINASE, CHLOROPLASTIC"/>
    <property type="match status" value="1"/>
</dbReference>